<dbReference type="SMART" id="SM00382">
    <property type="entry name" value="AAA"/>
    <property type="match status" value="1"/>
</dbReference>
<protein>
    <submittedName>
        <fullName evidence="5">AAA family ATPase</fullName>
    </submittedName>
</protein>
<evidence type="ECO:0000313" key="6">
    <source>
        <dbReference type="Proteomes" id="UP000241736"/>
    </source>
</evidence>
<dbReference type="Pfam" id="PF01695">
    <property type="entry name" value="IstB_IS21"/>
    <property type="match status" value="1"/>
</dbReference>
<evidence type="ECO:0000256" key="1">
    <source>
        <dbReference type="ARBA" id="ARBA00008059"/>
    </source>
</evidence>
<feature type="domain" description="AAA+ ATPase" evidence="4">
    <location>
        <begin position="98"/>
        <end position="231"/>
    </location>
</feature>
<organism evidence="5 6">
    <name type="scientific">Arenimonas caeni</name>
    <dbReference type="NCBI Taxonomy" id="2058085"/>
    <lineage>
        <taxon>Bacteria</taxon>
        <taxon>Pseudomonadati</taxon>
        <taxon>Pseudomonadota</taxon>
        <taxon>Gammaproteobacteria</taxon>
        <taxon>Lysobacterales</taxon>
        <taxon>Lysobacteraceae</taxon>
        <taxon>Arenimonas</taxon>
    </lineage>
</organism>
<dbReference type="CDD" id="cd00009">
    <property type="entry name" value="AAA"/>
    <property type="match status" value="1"/>
</dbReference>
<proteinExistence type="inferred from homology"/>
<dbReference type="InterPro" id="IPR047661">
    <property type="entry name" value="IstB"/>
</dbReference>
<keyword evidence="6" id="KW-1185">Reference proteome</keyword>
<dbReference type="PIRSF" id="PIRSF003073">
    <property type="entry name" value="DNAC_TnpB_IstB"/>
    <property type="match status" value="1"/>
</dbReference>
<dbReference type="OrthoDB" id="8150723at2"/>
<comment type="similarity">
    <text evidence="1">Belongs to the IS21/IS1162 putative ATP-binding protein family.</text>
</comment>
<dbReference type="Gene3D" id="3.40.50.300">
    <property type="entry name" value="P-loop containing nucleotide triphosphate hydrolases"/>
    <property type="match status" value="1"/>
</dbReference>
<dbReference type="RefSeq" id="WP_106991603.1">
    <property type="nucleotide sequence ID" value="NZ_KZ679115.1"/>
</dbReference>
<dbReference type="InterPro" id="IPR027417">
    <property type="entry name" value="P-loop_NTPase"/>
</dbReference>
<dbReference type="AlphaFoldDB" id="A0A2P6M5F2"/>
<dbReference type="FunFam" id="3.40.50.300:FF:001361">
    <property type="entry name" value="AAA family ATPase"/>
    <property type="match status" value="1"/>
</dbReference>
<dbReference type="InterPro" id="IPR002611">
    <property type="entry name" value="IstB_ATP-bd"/>
</dbReference>
<gene>
    <name evidence="5" type="ORF">C6N40_13825</name>
</gene>
<reference evidence="5 6" key="1">
    <citation type="submission" date="2018-03" db="EMBL/GenBank/DDBJ databases">
        <title>Arenimonas caeni sp. nov., isolated from activated sludge.</title>
        <authorList>
            <person name="Liu H."/>
        </authorList>
    </citation>
    <scope>NUCLEOTIDE SEQUENCE [LARGE SCALE GENOMIC DNA]</scope>
    <source>
        <strain evidence="6">z29</strain>
    </source>
</reference>
<dbReference type="InterPro" id="IPR028350">
    <property type="entry name" value="DNAC/IstB-like"/>
</dbReference>
<dbReference type="PANTHER" id="PTHR30050:SF4">
    <property type="entry name" value="ATP-BINDING PROTEIN RV3427C IN INSERTION SEQUENCE-RELATED"/>
    <property type="match status" value="1"/>
</dbReference>
<dbReference type="GO" id="GO:0005524">
    <property type="term" value="F:ATP binding"/>
    <property type="evidence" value="ECO:0007669"/>
    <property type="project" value="UniProtKB-KW"/>
</dbReference>
<accession>A0A2P6M5F2</accession>
<dbReference type="EMBL" id="PVLF01000042">
    <property type="protein sequence ID" value="PRH81214.1"/>
    <property type="molecule type" value="Genomic_DNA"/>
</dbReference>
<sequence length="251" mass="28662">MLNHPTYDTLTRLRLHGMAQALAEQTLLPDVGAMTFEERLGLLLDREQAERQNRLTSSRLRRALLKQPAVPEDVDYRHPRGLDKALFRELLTGAWIQRHQNILLTGPTGVGKTYLACALANTACRQGSTALYYRLPRLFEELALSHGDGRYPKLMEKLAKVDVLLLDDWGLALLDDDRRRDLLELLDDRYQTRSTIITSQLPVAHWHDSLGDPTLADAILDRVVHHAHQIHLKGESLRKHKPKLTHETESE</sequence>
<dbReference type="NCBIfam" id="NF038214">
    <property type="entry name" value="IS21_help_AAA"/>
    <property type="match status" value="1"/>
</dbReference>
<dbReference type="PANTHER" id="PTHR30050">
    <property type="entry name" value="CHROMOSOMAL REPLICATION INITIATOR PROTEIN DNAA"/>
    <property type="match status" value="1"/>
</dbReference>
<keyword evidence="3" id="KW-0067">ATP-binding</keyword>
<dbReference type="GO" id="GO:0006260">
    <property type="term" value="P:DNA replication"/>
    <property type="evidence" value="ECO:0007669"/>
    <property type="project" value="TreeGrafter"/>
</dbReference>
<comment type="caution">
    <text evidence="5">The sequence shown here is derived from an EMBL/GenBank/DDBJ whole genome shotgun (WGS) entry which is preliminary data.</text>
</comment>
<evidence type="ECO:0000259" key="4">
    <source>
        <dbReference type="SMART" id="SM00382"/>
    </source>
</evidence>
<keyword evidence="2" id="KW-0547">Nucleotide-binding</keyword>
<name>A0A2P6M5F2_9GAMM</name>
<evidence type="ECO:0000256" key="2">
    <source>
        <dbReference type="ARBA" id="ARBA00022741"/>
    </source>
</evidence>
<dbReference type="Proteomes" id="UP000241736">
    <property type="component" value="Unassembled WGS sequence"/>
</dbReference>
<evidence type="ECO:0000313" key="5">
    <source>
        <dbReference type="EMBL" id="PRH81214.1"/>
    </source>
</evidence>
<dbReference type="InterPro" id="IPR003593">
    <property type="entry name" value="AAA+_ATPase"/>
</dbReference>
<evidence type="ECO:0000256" key="3">
    <source>
        <dbReference type="ARBA" id="ARBA00022840"/>
    </source>
</evidence>
<dbReference type="SUPFAM" id="SSF52540">
    <property type="entry name" value="P-loop containing nucleoside triphosphate hydrolases"/>
    <property type="match status" value="1"/>
</dbReference>